<keyword evidence="1" id="KW-0812">Transmembrane</keyword>
<organism evidence="2 3">
    <name type="scientific">Oceanipulchritudo coccoides</name>
    <dbReference type="NCBI Taxonomy" id="2706888"/>
    <lineage>
        <taxon>Bacteria</taxon>
        <taxon>Pseudomonadati</taxon>
        <taxon>Verrucomicrobiota</taxon>
        <taxon>Opitutia</taxon>
        <taxon>Puniceicoccales</taxon>
        <taxon>Oceanipulchritudinaceae</taxon>
        <taxon>Oceanipulchritudo</taxon>
    </lineage>
</organism>
<gene>
    <name evidence="2" type="ORF">G0Q06_08765</name>
</gene>
<comment type="caution">
    <text evidence="2">The sequence shown here is derived from an EMBL/GenBank/DDBJ whole genome shotgun (WGS) entry which is preliminary data.</text>
</comment>
<feature type="transmembrane region" description="Helical" evidence="1">
    <location>
        <begin position="237"/>
        <end position="257"/>
    </location>
</feature>
<reference evidence="2 3" key="1">
    <citation type="submission" date="2020-02" db="EMBL/GenBank/DDBJ databases">
        <title>Albibacoteraceae fam. nov., the first described family within the subdivision 4 Verrucomicrobia.</title>
        <authorList>
            <person name="Xi F."/>
        </authorList>
    </citation>
    <scope>NUCLEOTIDE SEQUENCE [LARGE SCALE GENOMIC DNA]</scope>
    <source>
        <strain evidence="2 3">CK1056</strain>
    </source>
</reference>
<feature type="transmembrane region" description="Helical" evidence="1">
    <location>
        <begin position="117"/>
        <end position="138"/>
    </location>
</feature>
<evidence type="ECO:0000313" key="3">
    <source>
        <dbReference type="Proteomes" id="UP000478417"/>
    </source>
</evidence>
<sequence>MAEEYFIRGPEEETASGPFSIDALLTLAEAGKITPDHYYFDPRMESWALIRSNDALMGQVFPEKKRLSLRQKAADEELESVEESLPEVKVDEMLAAAEGHTKETRHVRTKREWEDRAAGFSVPILGTLLLISALSVLYPSWSIIDGIMNETDGSMHKLFQNPVVFLGAFDLVMGAFLFLNATEVFPLLRFRAMVGGGFFTIVYAAAWLNGDPTGIWLSLSSLSFAVGLYTCTITLNFVLMTSAAILGFAGALGVIWYSNLVPLLLGS</sequence>
<dbReference type="RefSeq" id="WP_163964558.1">
    <property type="nucleotide sequence ID" value="NZ_JAAGNX010000002.1"/>
</dbReference>
<feature type="transmembrane region" description="Helical" evidence="1">
    <location>
        <begin position="190"/>
        <end position="208"/>
    </location>
</feature>
<dbReference type="AlphaFoldDB" id="A0A6B2M4I1"/>
<keyword evidence="1" id="KW-1133">Transmembrane helix</keyword>
<feature type="transmembrane region" description="Helical" evidence="1">
    <location>
        <begin position="214"/>
        <end position="230"/>
    </location>
</feature>
<dbReference type="Proteomes" id="UP000478417">
    <property type="component" value="Unassembled WGS sequence"/>
</dbReference>
<keyword evidence="1" id="KW-0472">Membrane</keyword>
<proteinExistence type="predicted"/>
<name>A0A6B2M4I1_9BACT</name>
<protein>
    <submittedName>
        <fullName evidence="2">DUF4339 domain-containing protein</fullName>
    </submittedName>
</protein>
<evidence type="ECO:0000313" key="2">
    <source>
        <dbReference type="EMBL" id="NDV62540.1"/>
    </source>
</evidence>
<accession>A0A6B2M4I1</accession>
<evidence type="ECO:0000256" key="1">
    <source>
        <dbReference type="SAM" id="Phobius"/>
    </source>
</evidence>
<dbReference type="EMBL" id="JAAGNX010000002">
    <property type="protein sequence ID" value="NDV62540.1"/>
    <property type="molecule type" value="Genomic_DNA"/>
</dbReference>
<feature type="transmembrane region" description="Helical" evidence="1">
    <location>
        <begin position="158"/>
        <end position="178"/>
    </location>
</feature>
<keyword evidence="3" id="KW-1185">Reference proteome</keyword>